<reference evidence="4" key="1">
    <citation type="submission" date="2019-02" db="EMBL/GenBank/DDBJ databases">
        <authorList>
            <person name="Li S.-H."/>
        </authorList>
    </citation>
    <scope>NUCLEOTIDE SEQUENCE</scope>
    <source>
        <strain evidence="4">IMCC11814</strain>
    </source>
</reference>
<accession>A0ABT3T6V6</accession>
<dbReference type="InterPro" id="IPR020904">
    <property type="entry name" value="Sc_DH/Rdtase_CS"/>
</dbReference>
<evidence type="ECO:0000313" key="5">
    <source>
        <dbReference type="Proteomes" id="UP001143304"/>
    </source>
</evidence>
<dbReference type="InterPro" id="IPR051687">
    <property type="entry name" value="Peroxisomal_Beta-Oxidation"/>
</dbReference>
<dbReference type="PRINTS" id="PR00080">
    <property type="entry name" value="SDRFAMILY"/>
</dbReference>
<sequence>MAGLLEGKVVLVTGAGQGVGRDIALQAGQAGAKVMVNDLGTSITGEGVDTALAEQVAQEIRAAGGEASSCAASVTDRVAVRTMIEQCQDELGGLNHLVNNAGILRDRMFHRMSDEEWDAVIDVHLNGARNIASAACDIFRQQNGGSMVHMTSTAGLCGNLGQANYSAAKLGIVGLSRSISIDMARSNVRSNCLAPFAFSRMTATVPAKGGAQNPDEEPYLEKIKKMASEKIPPLITALGSDGAAHITGQIFAVRGNEIFLMSQPRPLRSVHRAEGWTPETVLDHALPAMERDFYGPETSRDVFNWDPI</sequence>
<evidence type="ECO:0000313" key="4">
    <source>
        <dbReference type="EMBL" id="MCX2977222.1"/>
    </source>
</evidence>
<dbReference type="PANTHER" id="PTHR45024:SF3">
    <property type="entry name" value="BLL2957 PROTEIN"/>
    <property type="match status" value="1"/>
</dbReference>
<keyword evidence="5" id="KW-1185">Reference proteome</keyword>
<dbReference type="Proteomes" id="UP001143304">
    <property type="component" value="Unassembled WGS sequence"/>
</dbReference>
<evidence type="ECO:0000256" key="1">
    <source>
        <dbReference type="ARBA" id="ARBA00006484"/>
    </source>
</evidence>
<dbReference type="Pfam" id="PF00106">
    <property type="entry name" value="adh_short"/>
    <property type="match status" value="1"/>
</dbReference>
<feature type="domain" description="Ketoreductase" evidence="3">
    <location>
        <begin position="8"/>
        <end position="209"/>
    </location>
</feature>
<dbReference type="PRINTS" id="PR00081">
    <property type="entry name" value="GDHRDH"/>
</dbReference>
<dbReference type="PROSITE" id="PS00061">
    <property type="entry name" value="ADH_SHORT"/>
    <property type="match status" value="1"/>
</dbReference>
<proteinExistence type="inferred from homology"/>
<evidence type="ECO:0000256" key="2">
    <source>
        <dbReference type="RuleBase" id="RU000363"/>
    </source>
</evidence>
<dbReference type="InterPro" id="IPR002347">
    <property type="entry name" value="SDR_fam"/>
</dbReference>
<dbReference type="InterPro" id="IPR057326">
    <property type="entry name" value="KR_dom"/>
</dbReference>
<dbReference type="InterPro" id="IPR036291">
    <property type="entry name" value="NAD(P)-bd_dom_sf"/>
</dbReference>
<dbReference type="RefSeq" id="WP_279248951.1">
    <property type="nucleotide sequence ID" value="NZ_SHNO01000001.1"/>
</dbReference>
<evidence type="ECO:0000259" key="3">
    <source>
        <dbReference type="SMART" id="SM00822"/>
    </source>
</evidence>
<dbReference type="PANTHER" id="PTHR45024">
    <property type="entry name" value="DEHYDROGENASES, SHORT CHAIN"/>
    <property type="match status" value="1"/>
</dbReference>
<dbReference type="EMBL" id="SHNO01000001">
    <property type="protein sequence ID" value="MCX2977222.1"/>
    <property type="molecule type" value="Genomic_DNA"/>
</dbReference>
<protein>
    <submittedName>
        <fullName evidence="4">SDR family NAD(P)-dependent oxidoreductase</fullName>
    </submittedName>
</protein>
<comment type="caution">
    <text evidence="4">The sequence shown here is derived from an EMBL/GenBank/DDBJ whole genome shotgun (WGS) entry which is preliminary data.</text>
</comment>
<dbReference type="SUPFAM" id="SSF51735">
    <property type="entry name" value="NAD(P)-binding Rossmann-fold domains"/>
    <property type="match status" value="1"/>
</dbReference>
<gene>
    <name evidence="4" type="ORF">EYC82_07625</name>
</gene>
<name>A0ABT3T6V6_9GAMM</name>
<dbReference type="SMART" id="SM00822">
    <property type="entry name" value="PKS_KR"/>
    <property type="match status" value="1"/>
</dbReference>
<dbReference type="Gene3D" id="3.40.50.720">
    <property type="entry name" value="NAD(P)-binding Rossmann-like Domain"/>
    <property type="match status" value="1"/>
</dbReference>
<organism evidence="4 5">
    <name type="scientific">Candidatus Marimicrobium litorale</name>
    <dbReference type="NCBI Taxonomy" id="2518991"/>
    <lineage>
        <taxon>Bacteria</taxon>
        <taxon>Pseudomonadati</taxon>
        <taxon>Pseudomonadota</taxon>
        <taxon>Gammaproteobacteria</taxon>
        <taxon>Cellvibrionales</taxon>
        <taxon>Halieaceae</taxon>
        <taxon>Marimicrobium</taxon>
    </lineage>
</organism>
<comment type="similarity">
    <text evidence="1 2">Belongs to the short-chain dehydrogenases/reductases (SDR) family.</text>
</comment>